<accession>A0A4S8EVJ9</accession>
<dbReference type="OrthoDB" id="6197550at2"/>
<feature type="transmembrane region" description="Helical" evidence="8">
    <location>
        <begin position="230"/>
        <end position="250"/>
    </location>
</feature>
<keyword evidence="4 8" id="KW-1003">Cell membrane</keyword>
<feature type="transmembrane region" description="Helical" evidence="8">
    <location>
        <begin position="37"/>
        <end position="58"/>
    </location>
</feature>
<evidence type="ECO:0000256" key="5">
    <source>
        <dbReference type="ARBA" id="ARBA00022692"/>
    </source>
</evidence>
<gene>
    <name evidence="9" type="ORF">E9531_16385</name>
</gene>
<evidence type="ECO:0000256" key="4">
    <source>
        <dbReference type="ARBA" id="ARBA00022475"/>
    </source>
</evidence>
<keyword evidence="10" id="KW-1185">Reference proteome</keyword>
<evidence type="ECO:0000256" key="1">
    <source>
        <dbReference type="ARBA" id="ARBA00004651"/>
    </source>
</evidence>
<feature type="transmembrane region" description="Helical" evidence="8">
    <location>
        <begin position="196"/>
        <end position="218"/>
    </location>
</feature>
<dbReference type="PANTHER" id="PTHR30269">
    <property type="entry name" value="TRANSMEMBRANE PROTEIN YFCA"/>
    <property type="match status" value="1"/>
</dbReference>
<evidence type="ECO:0000313" key="10">
    <source>
        <dbReference type="Proteomes" id="UP000308917"/>
    </source>
</evidence>
<proteinExistence type="inferred from homology"/>
<evidence type="ECO:0000313" key="9">
    <source>
        <dbReference type="EMBL" id="THT96421.1"/>
    </source>
</evidence>
<protein>
    <recommendedName>
        <fullName evidence="8">Probable membrane transporter protein</fullName>
    </recommendedName>
</protein>
<keyword evidence="7 8" id="KW-0472">Membrane</keyword>
<dbReference type="PANTHER" id="PTHR30269:SF37">
    <property type="entry name" value="MEMBRANE TRANSPORTER PROTEIN"/>
    <property type="match status" value="1"/>
</dbReference>
<dbReference type="InterPro" id="IPR002781">
    <property type="entry name" value="TM_pro_TauE-like"/>
</dbReference>
<comment type="subcellular location">
    <subcellularLocation>
        <location evidence="1 8">Cell membrane</location>
        <topology evidence="1 8">Multi-pass membrane protein</topology>
    </subcellularLocation>
</comment>
<dbReference type="InterPro" id="IPR052017">
    <property type="entry name" value="TSUP"/>
</dbReference>
<keyword evidence="5 8" id="KW-0812">Transmembrane</keyword>
<sequence length="253" mass="26463">MQWMPADMSAGFFVLLVVASFFTSALTGAFGLGGGLLMLVVMSMALPMATVVPLHGIVQLGSNTSRSIIQRKHIDKALVAWFAIGAVLGVLAGGAVAVSIPDSFLKITLALFIAWSVFGRKSRFEVFSKSLLIGGGFFTSMAGMLVGATGPIVAALLASGQLAKHTLVATHAACMVVQHGLKILVFGGLGFAFGPWALLLVLMVASGFLGTVVGARLLDNLPERYFRTGFKLVMGLACAQLLYSAAQALWRGL</sequence>
<evidence type="ECO:0000256" key="8">
    <source>
        <dbReference type="RuleBase" id="RU363041"/>
    </source>
</evidence>
<dbReference type="Pfam" id="PF01925">
    <property type="entry name" value="TauE"/>
    <property type="match status" value="1"/>
</dbReference>
<feature type="transmembrane region" description="Helical" evidence="8">
    <location>
        <begin position="78"/>
        <end position="97"/>
    </location>
</feature>
<comment type="similarity">
    <text evidence="2 8">Belongs to the 4-toluene sulfonate uptake permease (TSUP) (TC 2.A.102) family.</text>
</comment>
<name>A0A4S8EVJ9_9BURK</name>
<comment type="caution">
    <text evidence="9">The sequence shown here is derived from an EMBL/GenBank/DDBJ whole genome shotgun (WGS) entry which is preliminary data.</text>
</comment>
<evidence type="ECO:0000256" key="2">
    <source>
        <dbReference type="ARBA" id="ARBA00009142"/>
    </source>
</evidence>
<dbReference type="AlphaFoldDB" id="A0A4S8EVJ9"/>
<evidence type="ECO:0000256" key="6">
    <source>
        <dbReference type="ARBA" id="ARBA00022989"/>
    </source>
</evidence>
<organism evidence="9 10">
    <name type="scientific">Lampropedia puyangensis</name>
    <dbReference type="NCBI Taxonomy" id="1330072"/>
    <lineage>
        <taxon>Bacteria</taxon>
        <taxon>Pseudomonadati</taxon>
        <taxon>Pseudomonadota</taxon>
        <taxon>Betaproteobacteria</taxon>
        <taxon>Burkholderiales</taxon>
        <taxon>Comamonadaceae</taxon>
        <taxon>Lampropedia</taxon>
    </lineage>
</organism>
<dbReference type="EMBL" id="STFG01000031">
    <property type="protein sequence ID" value="THT96421.1"/>
    <property type="molecule type" value="Genomic_DNA"/>
</dbReference>
<keyword evidence="6 8" id="KW-1133">Transmembrane helix</keyword>
<keyword evidence="3" id="KW-0813">Transport</keyword>
<dbReference type="Proteomes" id="UP000308917">
    <property type="component" value="Unassembled WGS sequence"/>
</dbReference>
<dbReference type="GO" id="GO:0005886">
    <property type="term" value="C:plasma membrane"/>
    <property type="evidence" value="ECO:0007669"/>
    <property type="project" value="UniProtKB-SubCell"/>
</dbReference>
<reference evidence="9 10" key="1">
    <citation type="journal article" date="2015" name="Antonie Van Leeuwenhoek">
        <title>Lampropedia puyangensis sp. nov., isolated from symptomatic bark of Populus ? euramericana canker and emended description of Lampropedia hyalina (Ehrenberg 1832) Lee et al. 2004.</title>
        <authorList>
            <person name="Li Y."/>
            <person name="Wang T."/>
            <person name="Piao C.G."/>
            <person name="Wang L.F."/>
            <person name="Tian G.Z."/>
            <person name="Zhu T.H."/>
            <person name="Guo M.W."/>
        </authorList>
    </citation>
    <scope>NUCLEOTIDE SEQUENCE [LARGE SCALE GENOMIC DNA]</scope>
    <source>
        <strain evidence="9 10">2-bin</strain>
    </source>
</reference>
<evidence type="ECO:0000256" key="7">
    <source>
        <dbReference type="ARBA" id="ARBA00023136"/>
    </source>
</evidence>
<evidence type="ECO:0000256" key="3">
    <source>
        <dbReference type="ARBA" id="ARBA00022448"/>
    </source>
</evidence>
<feature type="transmembrane region" description="Helical" evidence="8">
    <location>
        <begin position="131"/>
        <end position="158"/>
    </location>
</feature>